<sequence length="217" mass="24061">MPRNPKFSREQLQKAALSLVDKKGLEALSMRNLAASVGTGAMTIYNYVSDRAELESMLVEAVMSEVKWSPRPGADWKQDVRDIALAMWKAARIHPHVIPLILTRRSFAPAMLDPTEALLDALYRGGLTGGDLLVSFRTVSGFATGIAQAELAGPFSISKKENMKKVISRFQSLPKEKYPRLIEIANAARESNPEREFTTGLNVIIFGLEVYGKIKRI</sequence>
<feature type="DNA-binding region" description="H-T-H motif" evidence="4">
    <location>
        <begin position="29"/>
        <end position="48"/>
    </location>
</feature>
<protein>
    <submittedName>
        <fullName evidence="7">TetR family transcriptional regulator</fullName>
    </submittedName>
</protein>
<reference evidence="8 9" key="1">
    <citation type="submission" date="2017-07" db="EMBL/GenBank/DDBJ databases">
        <title>Leptospira spp. isolated from tropical soils.</title>
        <authorList>
            <person name="Thibeaux R."/>
            <person name="Iraola G."/>
            <person name="Ferres I."/>
            <person name="Bierque E."/>
            <person name="Girault D."/>
            <person name="Soupe-Gilbert M.-E."/>
            <person name="Picardeau M."/>
            <person name="Goarant C."/>
        </authorList>
    </citation>
    <scope>NUCLEOTIDE SEQUENCE [LARGE SCALE GENOMIC DNA]</scope>
    <source>
        <strain evidence="7 9">FH1-B-B1</strain>
        <strain evidence="6 8">FH1-B-C1</strain>
    </source>
</reference>
<dbReference type="InterPro" id="IPR004111">
    <property type="entry name" value="Repressor_TetR_C"/>
</dbReference>
<dbReference type="OrthoDB" id="166040at2"/>
<keyword evidence="1" id="KW-0805">Transcription regulation</keyword>
<gene>
    <name evidence="6" type="ORF">CH360_11725</name>
    <name evidence="7" type="ORF">CH373_14160</name>
</gene>
<dbReference type="GO" id="GO:0003700">
    <property type="term" value="F:DNA-binding transcription factor activity"/>
    <property type="evidence" value="ECO:0007669"/>
    <property type="project" value="TreeGrafter"/>
</dbReference>
<evidence type="ECO:0000313" key="6">
    <source>
        <dbReference type="EMBL" id="PJZ69413.1"/>
    </source>
</evidence>
<dbReference type="Gene3D" id="1.10.357.10">
    <property type="entry name" value="Tetracycline Repressor, domain 2"/>
    <property type="match status" value="1"/>
</dbReference>
<dbReference type="GO" id="GO:0000976">
    <property type="term" value="F:transcription cis-regulatory region binding"/>
    <property type="evidence" value="ECO:0007669"/>
    <property type="project" value="TreeGrafter"/>
</dbReference>
<feature type="domain" description="HTH tetR-type" evidence="5">
    <location>
        <begin position="6"/>
        <end position="66"/>
    </location>
</feature>
<keyword evidence="3" id="KW-0804">Transcription</keyword>
<dbReference type="InterPro" id="IPR036271">
    <property type="entry name" value="Tet_transcr_reg_TetR-rel_C_sf"/>
</dbReference>
<evidence type="ECO:0000313" key="8">
    <source>
        <dbReference type="Proteomes" id="UP000231962"/>
    </source>
</evidence>
<dbReference type="EMBL" id="NPDY01000010">
    <property type="protein sequence ID" value="PJZ69413.1"/>
    <property type="molecule type" value="Genomic_DNA"/>
</dbReference>
<dbReference type="Proteomes" id="UP000231990">
    <property type="component" value="Unassembled WGS sequence"/>
</dbReference>
<evidence type="ECO:0000313" key="9">
    <source>
        <dbReference type="Proteomes" id="UP000231990"/>
    </source>
</evidence>
<accession>A0A2M9ZKI4</accession>
<evidence type="ECO:0000259" key="5">
    <source>
        <dbReference type="PROSITE" id="PS50977"/>
    </source>
</evidence>
<dbReference type="Proteomes" id="UP000231962">
    <property type="component" value="Unassembled WGS sequence"/>
</dbReference>
<evidence type="ECO:0000256" key="2">
    <source>
        <dbReference type="ARBA" id="ARBA00023125"/>
    </source>
</evidence>
<dbReference type="Pfam" id="PF02909">
    <property type="entry name" value="TetR_C_1"/>
    <property type="match status" value="1"/>
</dbReference>
<dbReference type="SUPFAM" id="SSF48498">
    <property type="entry name" value="Tetracyclin repressor-like, C-terminal domain"/>
    <property type="match status" value="1"/>
</dbReference>
<evidence type="ECO:0000256" key="1">
    <source>
        <dbReference type="ARBA" id="ARBA00023015"/>
    </source>
</evidence>
<dbReference type="AlphaFoldDB" id="A0A2M9ZKI4"/>
<dbReference type="InterPro" id="IPR009057">
    <property type="entry name" value="Homeodomain-like_sf"/>
</dbReference>
<evidence type="ECO:0000256" key="3">
    <source>
        <dbReference type="ARBA" id="ARBA00023163"/>
    </source>
</evidence>
<evidence type="ECO:0000313" key="7">
    <source>
        <dbReference type="EMBL" id="PJZ72548.1"/>
    </source>
</evidence>
<evidence type="ECO:0000256" key="4">
    <source>
        <dbReference type="PROSITE-ProRule" id="PRU00335"/>
    </source>
</evidence>
<dbReference type="Pfam" id="PF00440">
    <property type="entry name" value="TetR_N"/>
    <property type="match status" value="1"/>
</dbReference>
<dbReference type="InterPro" id="IPR001647">
    <property type="entry name" value="HTH_TetR"/>
</dbReference>
<dbReference type="GO" id="GO:0045892">
    <property type="term" value="P:negative regulation of DNA-templated transcription"/>
    <property type="evidence" value="ECO:0007669"/>
    <property type="project" value="InterPro"/>
</dbReference>
<keyword evidence="2 4" id="KW-0238">DNA-binding</keyword>
<proteinExistence type="predicted"/>
<organism evidence="7 9">
    <name type="scientific">Leptospira perolatii</name>
    <dbReference type="NCBI Taxonomy" id="2023191"/>
    <lineage>
        <taxon>Bacteria</taxon>
        <taxon>Pseudomonadati</taxon>
        <taxon>Spirochaetota</taxon>
        <taxon>Spirochaetia</taxon>
        <taxon>Leptospirales</taxon>
        <taxon>Leptospiraceae</taxon>
        <taxon>Leptospira</taxon>
    </lineage>
</organism>
<name>A0A2M9ZKI4_9LEPT</name>
<dbReference type="SUPFAM" id="SSF46689">
    <property type="entry name" value="Homeodomain-like"/>
    <property type="match status" value="1"/>
</dbReference>
<keyword evidence="8" id="KW-1185">Reference proteome</keyword>
<dbReference type="InterPro" id="IPR050109">
    <property type="entry name" value="HTH-type_TetR-like_transc_reg"/>
</dbReference>
<dbReference type="EMBL" id="NPDZ01000009">
    <property type="protein sequence ID" value="PJZ72548.1"/>
    <property type="molecule type" value="Genomic_DNA"/>
</dbReference>
<dbReference type="RefSeq" id="WP_100714227.1">
    <property type="nucleotide sequence ID" value="NZ_NPDY01000010.1"/>
</dbReference>
<dbReference type="PROSITE" id="PS50977">
    <property type="entry name" value="HTH_TETR_2"/>
    <property type="match status" value="1"/>
</dbReference>
<dbReference type="PANTHER" id="PTHR30055">
    <property type="entry name" value="HTH-TYPE TRANSCRIPTIONAL REGULATOR RUTR"/>
    <property type="match status" value="1"/>
</dbReference>
<comment type="caution">
    <text evidence="7">The sequence shown here is derived from an EMBL/GenBank/DDBJ whole genome shotgun (WGS) entry which is preliminary data.</text>
</comment>
<dbReference type="PANTHER" id="PTHR30055:SF151">
    <property type="entry name" value="TRANSCRIPTIONAL REGULATORY PROTEIN"/>
    <property type="match status" value="1"/>
</dbReference>